<evidence type="ECO:0000313" key="3">
    <source>
        <dbReference type="Proteomes" id="UP001178461"/>
    </source>
</evidence>
<dbReference type="EMBL" id="OX395128">
    <property type="protein sequence ID" value="CAI5771505.1"/>
    <property type="molecule type" value="Genomic_DNA"/>
</dbReference>
<dbReference type="Proteomes" id="UP001178461">
    <property type="component" value="Chromosome 3"/>
</dbReference>
<feature type="compositionally biased region" description="Low complexity" evidence="1">
    <location>
        <begin position="120"/>
        <end position="132"/>
    </location>
</feature>
<evidence type="ECO:0000313" key="2">
    <source>
        <dbReference type="EMBL" id="CAI5771505.1"/>
    </source>
</evidence>
<keyword evidence="3" id="KW-1185">Reference proteome</keyword>
<feature type="compositionally biased region" description="Basic and acidic residues" evidence="1">
    <location>
        <begin position="87"/>
        <end position="119"/>
    </location>
</feature>
<gene>
    <name evidence="2" type="ORF">PODLI_1B015369</name>
</gene>
<reference evidence="2" key="1">
    <citation type="submission" date="2022-12" db="EMBL/GenBank/DDBJ databases">
        <authorList>
            <person name="Alioto T."/>
            <person name="Alioto T."/>
            <person name="Gomez Garrido J."/>
        </authorList>
    </citation>
    <scope>NUCLEOTIDE SEQUENCE</scope>
</reference>
<protein>
    <submittedName>
        <fullName evidence="2">Uncharacterized protein</fullName>
    </submittedName>
</protein>
<name>A0AA35P3G2_9SAUR</name>
<proteinExistence type="predicted"/>
<organism evidence="2 3">
    <name type="scientific">Podarcis lilfordi</name>
    <name type="common">Lilford's wall lizard</name>
    <dbReference type="NCBI Taxonomy" id="74358"/>
    <lineage>
        <taxon>Eukaryota</taxon>
        <taxon>Metazoa</taxon>
        <taxon>Chordata</taxon>
        <taxon>Craniata</taxon>
        <taxon>Vertebrata</taxon>
        <taxon>Euteleostomi</taxon>
        <taxon>Lepidosauria</taxon>
        <taxon>Squamata</taxon>
        <taxon>Bifurcata</taxon>
        <taxon>Unidentata</taxon>
        <taxon>Episquamata</taxon>
        <taxon>Laterata</taxon>
        <taxon>Lacertibaenia</taxon>
        <taxon>Lacertidae</taxon>
        <taxon>Podarcis</taxon>
    </lineage>
</organism>
<accession>A0AA35P3G2</accession>
<feature type="compositionally biased region" description="Basic residues" evidence="1">
    <location>
        <begin position="147"/>
        <end position="157"/>
    </location>
</feature>
<dbReference type="AlphaFoldDB" id="A0AA35P3G2"/>
<feature type="region of interest" description="Disordered" evidence="1">
    <location>
        <begin position="79"/>
        <end position="194"/>
    </location>
</feature>
<evidence type="ECO:0000256" key="1">
    <source>
        <dbReference type="SAM" id="MobiDB-lite"/>
    </source>
</evidence>
<sequence length="194" mass="21037">MPPLQGSLASPRLHVLRAARNTFGVRSLLLRQEEDSAPEPSCCCCCCSSIPTPADWIIKLNTCRQSHSNPATLLGSLVPPGRLWPSTRERLSEKQARKGAEESGGRGRTAERCPREGAPRSRPAPAAPVRFPGMPEGNCEAASLKGPGRRQNQRSHPRVAEEIAAQASRQRPRFCSARRSGKPRAEGSLGRSND</sequence>